<dbReference type="Proteomes" id="UP000054018">
    <property type="component" value="Unassembled WGS sequence"/>
</dbReference>
<dbReference type="HOGENOM" id="CLU_1050185_0_0_1"/>
<proteinExistence type="predicted"/>
<reference evidence="2" key="2">
    <citation type="submission" date="2015-01" db="EMBL/GenBank/DDBJ databases">
        <title>Evolutionary Origins and Diversification of the Mycorrhizal Mutualists.</title>
        <authorList>
            <consortium name="DOE Joint Genome Institute"/>
            <consortium name="Mycorrhizal Genomics Consortium"/>
            <person name="Kohler A."/>
            <person name="Kuo A."/>
            <person name="Nagy L.G."/>
            <person name="Floudas D."/>
            <person name="Copeland A."/>
            <person name="Barry K.W."/>
            <person name="Cichocki N."/>
            <person name="Veneault-Fourrey C."/>
            <person name="LaButti K."/>
            <person name="Lindquist E.A."/>
            <person name="Lipzen A."/>
            <person name="Lundell T."/>
            <person name="Morin E."/>
            <person name="Murat C."/>
            <person name="Riley R."/>
            <person name="Ohm R."/>
            <person name="Sun H."/>
            <person name="Tunlid A."/>
            <person name="Henrissat B."/>
            <person name="Grigoriev I.V."/>
            <person name="Hibbett D.S."/>
            <person name="Martin F."/>
        </authorList>
    </citation>
    <scope>NUCLEOTIDE SEQUENCE [LARGE SCALE GENOMIC DNA]</scope>
    <source>
        <strain evidence="2">441</strain>
    </source>
</reference>
<protein>
    <submittedName>
        <fullName evidence="1">Uncharacterized protein</fullName>
    </submittedName>
</protein>
<keyword evidence="2" id="KW-1185">Reference proteome</keyword>
<organism evidence="1 2">
    <name type="scientific">Pisolithus microcarpus 441</name>
    <dbReference type="NCBI Taxonomy" id="765257"/>
    <lineage>
        <taxon>Eukaryota</taxon>
        <taxon>Fungi</taxon>
        <taxon>Dikarya</taxon>
        <taxon>Basidiomycota</taxon>
        <taxon>Agaricomycotina</taxon>
        <taxon>Agaricomycetes</taxon>
        <taxon>Agaricomycetidae</taxon>
        <taxon>Boletales</taxon>
        <taxon>Sclerodermatineae</taxon>
        <taxon>Pisolithaceae</taxon>
        <taxon>Pisolithus</taxon>
    </lineage>
</organism>
<dbReference type="OrthoDB" id="2685239at2759"/>
<sequence>MPAFPRLTSASIRLCHELTQEYAEQRRFCQFSSYFDDSDWVYSGRDHRQLPLSTAVMAAVATFLRNKDVDLYGCLRCDALCMEFFAGTSSAAGFEAANSGNREGVEPPLAHIRGEGNALGRGLFSALQKSLDAGMQEPQGMEAFTTYLRDPILSIDEVQLRMVAGFRKLRQHLESRGLDASDCFHRSDGGSLNLPRHVPDHDIPSSKLSKSDKVERIKDKLLEMLSKLAATECYSSFVRSDERRGTRLTLRALALVYSREKPKETWVYTGQLAG</sequence>
<reference evidence="1 2" key="1">
    <citation type="submission" date="2014-04" db="EMBL/GenBank/DDBJ databases">
        <authorList>
            <consortium name="DOE Joint Genome Institute"/>
            <person name="Kuo A."/>
            <person name="Kohler A."/>
            <person name="Costa M.D."/>
            <person name="Nagy L.G."/>
            <person name="Floudas D."/>
            <person name="Copeland A."/>
            <person name="Barry K.W."/>
            <person name="Cichocki N."/>
            <person name="Veneault-Fourrey C."/>
            <person name="LaButti K."/>
            <person name="Lindquist E.A."/>
            <person name="Lipzen A."/>
            <person name="Lundell T."/>
            <person name="Morin E."/>
            <person name="Murat C."/>
            <person name="Sun H."/>
            <person name="Tunlid A."/>
            <person name="Henrissat B."/>
            <person name="Grigoriev I.V."/>
            <person name="Hibbett D.S."/>
            <person name="Martin F."/>
            <person name="Nordberg H.P."/>
            <person name="Cantor M.N."/>
            <person name="Hua S.X."/>
        </authorList>
    </citation>
    <scope>NUCLEOTIDE SEQUENCE [LARGE SCALE GENOMIC DNA]</scope>
    <source>
        <strain evidence="1 2">441</strain>
    </source>
</reference>
<dbReference type="AlphaFoldDB" id="A0A0C9Z777"/>
<accession>A0A0C9Z777</accession>
<gene>
    <name evidence="1" type="ORF">PISMIDRAFT_687016</name>
</gene>
<evidence type="ECO:0000313" key="1">
    <source>
        <dbReference type="EMBL" id="KIK15743.1"/>
    </source>
</evidence>
<evidence type="ECO:0000313" key="2">
    <source>
        <dbReference type="Proteomes" id="UP000054018"/>
    </source>
</evidence>
<dbReference type="EMBL" id="KN833879">
    <property type="protein sequence ID" value="KIK15743.1"/>
    <property type="molecule type" value="Genomic_DNA"/>
</dbReference>
<name>A0A0C9Z777_9AGAM</name>